<name>A0AAE4ZC41_9BACT</name>
<sequence>MGELRAGEQTIAVHVEENPDGFMMHDINLIRLDGDTSLDEVVAWMDWMDLEGFRAPTPGYSMGGLEHMVAGRTGYVIVDLTPGDYAWVSEGYGARGMVQEFTVR</sequence>
<evidence type="ECO:0000313" key="2">
    <source>
        <dbReference type="Proteomes" id="UP000702544"/>
    </source>
</evidence>
<reference evidence="1 2" key="1">
    <citation type="submission" date="2020-01" db="EMBL/GenBank/DDBJ databases">
        <title>Genomes assembled from Gulf of Kutch pelagic sediment metagenomes.</title>
        <authorList>
            <person name="Chandrashekar M."/>
            <person name="Mahajan M.S."/>
            <person name="Dave K.J."/>
            <person name="Vatsa P."/>
            <person name="Nathani N.M."/>
        </authorList>
    </citation>
    <scope>NUCLEOTIDE SEQUENCE [LARGE SCALE GENOMIC DNA]</scope>
    <source>
        <strain evidence="1">KS3-K002</strain>
    </source>
</reference>
<dbReference type="EMBL" id="JAACAK010000088">
    <property type="protein sequence ID" value="NIR75671.1"/>
    <property type="molecule type" value="Genomic_DNA"/>
</dbReference>
<dbReference type="Proteomes" id="UP000702544">
    <property type="component" value="Unassembled WGS sequence"/>
</dbReference>
<accession>A0AAE4ZC41</accession>
<organism evidence="1 2">
    <name type="scientific">Candidatus Kutchimonas denitrificans</name>
    <dbReference type="NCBI Taxonomy" id="3056748"/>
    <lineage>
        <taxon>Bacteria</taxon>
        <taxon>Pseudomonadati</taxon>
        <taxon>Gemmatimonadota</taxon>
        <taxon>Gemmatimonadia</taxon>
        <taxon>Candidatus Palauibacterales</taxon>
        <taxon>Candidatus Palauibacteraceae</taxon>
        <taxon>Candidatus Kutchimonas</taxon>
    </lineage>
</organism>
<evidence type="ECO:0000313" key="1">
    <source>
        <dbReference type="EMBL" id="NIR75671.1"/>
    </source>
</evidence>
<protein>
    <submittedName>
        <fullName evidence="1">Uncharacterized protein</fullName>
    </submittedName>
</protein>
<proteinExistence type="predicted"/>
<dbReference type="AlphaFoldDB" id="A0AAE4ZC41"/>
<gene>
    <name evidence="1" type="ORF">GWO12_11265</name>
</gene>
<comment type="caution">
    <text evidence="1">The sequence shown here is derived from an EMBL/GenBank/DDBJ whole genome shotgun (WGS) entry which is preliminary data.</text>
</comment>